<name>A0A3L8PY53_9GAMM</name>
<dbReference type="InterPro" id="IPR028082">
    <property type="entry name" value="Peripla_BP_I"/>
</dbReference>
<gene>
    <name evidence="8" type="ORF">D5018_12510</name>
</gene>
<keyword evidence="1" id="KW-0732">Signal</keyword>
<dbReference type="GO" id="GO:0009252">
    <property type="term" value="P:peptidoglycan biosynthetic process"/>
    <property type="evidence" value="ECO:0007669"/>
    <property type="project" value="UniProtKB-KW"/>
</dbReference>
<dbReference type="GO" id="GO:0008360">
    <property type="term" value="P:regulation of cell shape"/>
    <property type="evidence" value="ECO:0007669"/>
    <property type="project" value="UniProtKB-KW"/>
</dbReference>
<dbReference type="SUPFAM" id="SSF53822">
    <property type="entry name" value="Periplasmic binding protein-like I"/>
    <property type="match status" value="1"/>
</dbReference>
<protein>
    <submittedName>
        <fullName evidence="8">Penicillin-binding protein activator</fullName>
    </submittedName>
</protein>
<keyword evidence="6" id="KW-0998">Cell outer membrane</keyword>
<dbReference type="CDD" id="cd06339">
    <property type="entry name" value="PBP1_YraM_LppC_lipoprotein-like"/>
    <property type="match status" value="1"/>
</dbReference>
<dbReference type="PANTHER" id="PTHR38038:SF1">
    <property type="entry name" value="PENICILLIN-BINDING PROTEIN ACTIVATOR LPOA"/>
    <property type="match status" value="1"/>
</dbReference>
<dbReference type="GO" id="GO:0031241">
    <property type="term" value="C:periplasmic side of cell outer membrane"/>
    <property type="evidence" value="ECO:0007669"/>
    <property type="project" value="TreeGrafter"/>
</dbReference>
<evidence type="ECO:0000313" key="8">
    <source>
        <dbReference type="EMBL" id="RLV59388.1"/>
    </source>
</evidence>
<dbReference type="InterPro" id="IPR011990">
    <property type="entry name" value="TPR-like_helical_dom_sf"/>
</dbReference>
<evidence type="ECO:0000256" key="7">
    <source>
        <dbReference type="ARBA" id="ARBA00023288"/>
    </source>
</evidence>
<evidence type="ECO:0000256" key="2">
    <source>
        <dbReference type="ARBA" id="ARBA00022960"/>
    </source>
</evidence>
<evidence type="ECO:0000256" key="5">
    <source>
        <dbReference type="ARBA" id="ARBA00023139"/>
    </source>
</evidence>
<comment type="caution">
    <text evidence="8">The sequence shown here is derived from an EMBL/GenBank/DDBJ whole genome shotgun (WGS) entry which is preliminary data.</text>
</comment>
<reference evidence="8 9" key="1">
    <citation type="submission" date="2018-09" db="EMBL/GenBank/DDBJ databases">
        <title>Phylogeny of the Shewanellaceae, and recommendation for two new genera, Pseudoshewanella and Parashewanella.</title>
        <authorList>
            <person name="Wang G."/>
        </authorList>
    </citation>
    <scope>NUCLEOTIDE SEQUENCE [LARGE SCALE GENOMIC DNA]</scope>
    <source>
        <strain evidence="8 9">C51</strain>
    </source>
</reference>
<keyword evidence="5" id="KW-0564">Palmitate</keyword>
<dbReference type="InterPro" id="IPR007443">
    <property type="entry name" value="LpoA"/>
</dbReference>
<dbReference type="GO" id="GO:0030234">
    <property type="term" value="F:enzyme regulator activity"/>
    <property type="evidence" value="ECO:0007669"/>
    <property type="project" value="TreeGrafter"/>
</dbReference>
<keyword evidence="7" id="KW-0449">Lipoprotein</keyword>
<dbReference type="Proteomes" id="UP000281474">
    <property type="component" value="Unassembled WGS sequence"/>
</dbReference>
<keyword evidence="2" id="KW-0133">Cell shape</keyword>
<evidence type="ECO:0000256" key="6">
    <source>
        <dbReference type="ARBA" id="ARBA00023237"/>
    </source>
</evidence>
<dbReference type="PROSITE" id="PS51257">
    <property type="entry name" value="PROKAR_LIPOPROTEIN"/>
    <property type="match status" value="1"/>
</dbReference>
<evidence type="ECO:0000256" key="4">
    <source>
        <dbReference type="ARBA" id="ARBA00023136"/>
    </source>
</evidence>
<keyword evidence="9" id="KW-1185">Reference proteome</keyword>
<dbReference type="Gene3D" id="3.40.50.2300">
    <property type="match status" value="2"/>
</dbReference>
<dbReference type="Pfam" id="PF04348">
    <property type="entry name" value="LppC"/>
    <property type="match status" value="1"/>
</dbReference>
<dbReference type="EMBL" id="QZEI01000036">
    <property type="protein sequence ID" value="RLV59388.1"/>
    <property type="molecule type" value="Genomic_DNA"/>
</dbReference>
<keyword evidence="4" id="KW-0472">Membrane</keyword>
<dbReference type="Gene3D" id="1.25.40.650">
    <property type="match status" value="1"/>
</dbReference>
<organism evidence="8 9">
    <name type="scientific">Parashewanella curva</name>
    <dbReference type="NCBI Taxonomy" id="2338552"/>
    <lineage>
        <taxon>Bacteria</taxon>
        <taxon>Pseudomonadati</taxon>
        <taxon>Pseudomonadota</taxon>
        <taxon>Gammaproteobacteria</taxon>
        <taxon>Alteromonadales</taxon>
        <taxon>Shewanellaceae</taxon>
        <taxon>Parashewanella</taxon>
    </lineage>
</organism>
<evidence type="ECO:0000313" key="9">
    <source>
        <dbReference type="Proteomes" id="UP000281474"/>
    </source>
</evidence>
<sequence>MLKNQNIRGYLVGLLASLILLGCSSSPNKTLTATDLALNEVKFSATEYLAQAKQLKANNLKLRAQLLAAHAFLDKNQSEQAITLLAQISSQLTTNSEIQAEYRYLQSLIAYQKQQYQQALDILSYPDAWQLPRWQWRNYYQQRALLFGLVQQPIKKLQSYTSLAMYVDANEASKLNQHIWQTLSQLKQEQLASLKQQPLPKIFSGWIQLAYIAKFYGADPMQLISNLSRWQHAHSQHPAAVKLPDDLQKAINTKPYQPQKIAVLLPLTGNGSSFAEPIKAGIVNRYYKDSIQTSIQFYDTSPNVEQAYQQALTDGAEFIIGPLLPNNVVNLHQLQKSEGVRAPQLFLNQLMKPSEVENTYFFSLSPQQEAVDGALRMQRSGVKTPLVFATDNSTGRNMALAFKNEWFKLTGAEAETHFYADANKMKQTVQQAMGVSDSLSRIAQIKSLLRNKVKADFRSRRDIDAIYMLSGSRDLPLLKPFIDVSFSVFARPVPLYTSSRSRPNLGNSKKNQEYNGIIMSEAPWLMQNTAEHRTINQLWPTWSYNQQRLYTMGNDALALIGQLAQMRAFPGFQFRGESGTLSVEKNGVIRRQLQWGQYKQGVLYPL</sequence>
<evidence type="ECO:0000256" key="3">
    <source>
        <dbReference type="ARBA" id="ARBA00022984"/>
    </source>
</evidence>
<dbReference type="Gene3D" id="1.25.40.10">
    <property type="entry name" value="Tetratricopeptide repeat domain"/>
    <property type="match status" value="1"/>
</dbReference>
<accession>A0A3L8PY53</accession>
<dbReference type="OrthoDB" id="6708821at2"/>
<dbReference type="AlphaFoldDB" id="A0A3L8PY53"/>
<dbReference type="PANTHER" id="PTHR38038">
    <property type="entry name" value="PENICILLIN-BINDING PROTEIN ACTIVATOR LPOA"/>
    <property type="match status" value="1"/>
</dbReference>
<keyword evidence="3" id="KW-0573">Peptidoglycan synthesis</keyword>
<proteinExistence type="predicted"/>
<evidence type="ECO:0000256" key="1">
    <source>
        <dbReference type="ARBA" id="ARBA00022729"/>
    </source>
</evidence>
<dbReference type="RefSeq" id="WP_121839339.1">
    <property type="nucleotide sequence ID" value="NZ_ML014785.1"/>
</dbReference>